<evidence type="ECO:0000256" key="4">
    <source>
        <dbReference type="ARBA" id="ARBA00025707"/>
    </source>
</evidence>
<dbReference type="Gene3D" id="3.40.50.150">
    <property type="entry name" value="Vaccinia Virus protein VP39"/>
    <property type="match status" value="1"/>
</dbReference>
<reference evidence="8 10" key="2">
    <citation type="submission" date="2018-08" db="EMBL/GenBank/DDBJ databases">
        <title>A genome reference for cultivated species of the human gut microbiota.</title>
        <authorList>
            <person name="Zou Y."/>
            <person name="Xue W."/>
            <person name="Luo G."/>
        </authorList>
    </citation>
    <scope>NUCLEOTIDE SEQUENCE [LARGE SCALE GENOMIC DNA]</scope>
    <source>
        <strain evidence="8 10">AF14-42</strain>
    </source>
</reference>
<dbReference type="PANTHER" id="PTHR44307">
    <property type="entry name" value="PHOSPHOETHANOLAMINE METHYLTRANSFERASE"/>
    <property type="match status" value="1"/>
</dbReference>
<dbReference type="Pfam" id="PF13649">
    <property type="entry name" value="Methyltransf_25"/>
    <property type="match status" value="1"/>
</dbReference>
<dbReference type="InterPro" id="IPR029063">
    <property type="entry name" value="SAM-dependent_MTases_sf"/>
</dbReference>
<gene>
    <name evidence="7" type="primary">ubiE_1</name>
    <name evidence="8" type="ORF">DWW14_01060</name>
    <name evidence="7" type="ORF">ERS417307_00705</name>
</gene>
<protein>
    <submittedName>
        <fullName evidence="8">Class I SAM-dependent methyltransferase</fullName>
    </submittedName>
    <submittedName>
        <fullName evidence="7">Demethylmenaquinone methyltransferase</fullName>
        <ecNumber evidence="7">2.1.1.163</ecNumber>
    </submittedName>
</protein>
<dbReference type="InterPro" id="IPR041698">
    <property type="entry name" value="Methyltransf_25"/>
</dbReference>
<evidence type="ECO:0000256" key="1">
    <source>
        <dbReference type="ARBA" id="ARBA00005189"/>
    </source>
</evidence>
<dbReference type="GO" id="GO:0032259">
    <property type="term" value="P:methylation"/>
    <property type="evidence" value="ECO:0007669"/>
    <property type="project" value="UniProtKB-KW"/>
</dbReference>
<evidence type="ECO:0000259" key="6">
    <source>
        <dbReference type="Pfam" id="PF13649"/>
    </source>
</evidence>
<evidence type="ECO:0000256" key="3">
    <source>
        <dbReference type="ARBA" id="ARBA00022679"/>
    </source>
</evidence>
<dbReference type="SUPFAM" id="SSF53335">
    <property type="entry name" value="S-adenosyl-L-methionine-dependent methyltransferases"/>
    <property type="match status" value="1"/>
</dbReference>
<evidence type="ECO:0000313" key="7">
    <source>
        <dbReference type="EMBL" id="CUN86890.1"/>
    </source>
</evidence>
<reference evidence="7 9" key="1">
    <citation type="submission" date="2015-09" db="EMBL/GenBank/DDBJ databases">
        <authorList>
            <consortium name="Pathogen Informatics"/>
        </authorList>
    </citation>
    <scope>NUCLEOTIDE SEQUENCE [LARGE SCALE GENOMIC DNA]</scope>
    <source>
        <strain evidence="7 9">2789STDY5608791</strain>
    </source>
</reference>
<evidence type="ECO:0000256" key="5">
    <source>
        <dbReference type="ARBA" id="ARBA00047622"/>
    </source>
</evidence>
<dbReference type="Proteomes" id="UP000095419">
    <property type="component" value="Unassembled WGS sequence"/>
</dbReference>
<feature type="domain" description="Methyltransferase" evidence="6">
    <location>
        <begin position="53"/>
        <end position="147"/>
    </location>
</feature>
<evidence type="ECO:0000313" key="10">
    <source>
        <dbReference type="Proteomes" id="UP000285343"/>
    </source>
</evidence>
<dbReference type="EMBL" id="CYZF01000002">
    <property type="protein sequence ID" value="CUN86890.1"/>
    <property type="molecule type" value="Genomic_DNA"/>
</dbReference>
<comment type="catalytic activity">
    <reaction evidence="5">
        <text>phosphoethanolamine + S-adenosyl-L-methionine = N-methylethanolamine phosphate + S-adenosyl-L-homocysteine + H(+)</text>
        <dbReference type="Rhea" id="RHEA:20365"/>
        <dbReference type="ChEBI" id="CHEBI:15378"/>
        <dbReference type="ChEBI" id="CHEBI:57781"/>
        <dbReference type="ChEBI" id="CHEBI:57856"/>
        <dbReference type="ChEBI" id="CHEBI:58190"/>
        <dbReference type="ChEBI" id="CHEBI:59789"/>
        <dbReference type="EC" id="2.1.1.103"/>
    </reaction>
    <physiologicalReaction direction="left-to-right" evidence="5">
        <dbReference type="Rhea" id="RHEA:20366"/>
    </physiologicalReaction>
</comment>
<keyword evidence="2 7" id="KW-0489">Methyltransferase</keyword>
<dbReference type="EMBL" id="QRZC01000001">
    <property type="protein sequence ID" value="RGV46553.1"/>
    <property type="molecule type" value="Genomic_DNA"/>
</dbReference>
<evidence type="ECO:0000256" key="2">
    <source>
        <dbReference type="ARBA" id="ARBA00022603"/>
    </source>
</evidence>
<dbReference type="EC" id="2.1.1.163" evidence="7"/>
<evidence type="ECO:0000313" key="9">
    <source>
        <dbReference type="Proteomes" id="UP000095419"/>
    </source>
</evidence>
<dbReference type="Proteomes" id="UP000285343">
    <property type="component" value="Unassembled WGS sequence"/>
</dbReference>
<dbReference type="CDD" id="cd02440">
    <property type="entry name" value="AdoMet_MTases"/>
    <property type="match status" value="1"/>
</dbReference>
<keyword evidence="3 7" id="KW-0808">Transferase</keyword>
<sequence length="263" mass="30308">MDDYKKINKAAWNLKTNIHINSEFYDNESFLKGKSSLKHIELELLGDINGKSILHLQCHFGQDTISLSRLGGKATGIDLSDNAINYAQNMAKGLKTDTQFICSDIYELPNVLDNKFDVVFTSYGVIGWLPDMEQWAKIVAHYLKPGGQFIMVEFHPVVWMFDDDFESIDYSYFKGAEIIEQLEGSYADRNATINYSTITWTHSLSEVIYNLIRAGIHITKFEEYNYSPYNCFKHTIQVDKDKYRIRHLNNKLPMTYAITGVKP</sequence>
<dbReference type="AlphaFoldDB" id="A0A174AGT5"/>
<organism evidence="7 9">
    <name type="scientific">Bacteroides uniformis</name>
    <dbReference type="NCBI Taxonomy" id="820"/>
    <lineage>
        <taxon>Bacteria</taxon>
        <taxon>Pseudomonadati</taxon>
        <taxon>Bacteroidota</taxon>
        <taxon>Bacteroidia</taxon>
        <taxon>Bacteroidales</taxon>
        <taxon>Bacteroidaceae</taxon>
        <taxon>Bacteroides</taxon>
    </lineage>
</organism>
<dbReference type="PANTHER" id="PTHR44307:SF2">
    <property type="entry name" value="PHOSPHOETHANOLAMINE METHYLTRANSFERASE ISOFORM X1"/>
    <property type="match status" value="1"/>
</dbReference>
<comment type="pathway">
    <text evidence="4">Phospholipid metabolism.</text>
</comment>
<evidence type="ECO:0000313" key="8">
    <source>
        <dbReference type="EMBL" id="RGV46553.1"/>
    </source>
</evidence>
<accession>A0A174AGT5</accession>
<dbReference type="GO" id="GO:0000234">
    <property type="term" value="F:phosphoethanolamine N-methyltransferase activity"/>
    <property type="evidence" value="ECO:0007669"/>
    <property type="project" value="UniProtKB-EC"/>
</dbReference>
<dbReference type="GO" id="GO:0043770">
    <property type="term" value="F:demethylmenaquinone methyltransferase activity"/>
    <property type="evidence" value="ECO:0007669"/>
    <property type="project" value="UniProtKB-EC"/>
</dbReference>
<name>A0A174AGT5_BACUN</name>
<dbReference type="RefSeq" id="WP_057087188.1">
    <property type="nucleotide sequence ID" value="NZ_CYZF01000002.1"/>
</dbReference>
<proteinExistence type="predicted"/>
<comment type="pathway">
    <text evidence="1">Lipid metabolism.</text>
</comment>